<dbReference type="OrthoDB" id="3360032at2759"/>
<dbReference type="Proteomes" id="UP000800097">
    <property type="component" value="Unassembled WGS sequence"/>
</dbReference>
<name>A0A6A6JE66_WESOR</name>
<dbReference type="Pfam" id="PF10333">
    <property type="entry name" value="Pga1"/>
    <property type="match status" value="1"/>
</dbReference>
<dbReference type="RefSeq" id="XP_033651837.1">
    <property type="nucleotide sequence ID" value="XM_033799892.1"/>
</dbReference>
<evidence type="ECO:0000256" key="1">
    <source>
        <dbReference type="SAM" id="Phobius"/>
    </source>
</evidence>
<proteinExistence type="predicted"/>
<accession>A0A6A6JE66</accession>
<dbReference type="PANTHER" id="PTHR28022">
    <property type="entry name" value="GPI MANNOSYLTRANSFERASE 2 SUBUNIT PGA1"/>
    <property type="match status" value="1"/>
</dbReference>
<dbReference type="GeneID" id="54553067"/>
<feature type="transmembrane region" description="Helical" evidence="1">
    <location>
        <begin position="184"/>
        <end position="202"/>
    </location>
</feature>
<evidence type="ECO:0000313" key="2">
    <source>
        <dbReference type="EMBL" id="KAF2274298.1"/>
    </source>
</evidence>
<dbReference type="EMBL" id="ML986504">
    <property type="protein sequence ID" value="KAF2274298.1"/>
    <property type="molecule type" value="Genomic_DNA"/>
</dbReference>
<keyword evidence="1" id="KW-1133">Transmembrane helix</keyword>
<reference evidence="2" key="1">
    <citation type="journal article" date="2020" name="Stud. Mycol.">
        <title>101 Dothideomycetes genomes: a test case for predicting lifestyles and emergence of pathogens.</title>
        <authorList>
            <person name="Haridas S."/>
            <person name="Albert R."/>
            <person name="Binder M."/>
            <person name="Bloem J."/>
            <person name="Labutti K."/>
            <person name="Salamov A."/>
            <person name="Andreopoulos B."/>
            <person name="Baker S."/>
            <person name="Barry K."/>
            <person name="Bills G."/>
            <person name="Bluhm B."/>
            <person name="Cannon C."/>
            <person name="Castanera R."/>
            <person name="Culley D."/>
            <person name="Daum C."/>
            <person name="Ezra D."/>
            <person name="Gonzalez J."/>
            <person name="Henrissat B."/>
            <person name="Kuo A."/>
            <person name="Liang C."/>
            <person name="Lipzen A."/>
            <person name="Lutzoni F."/>
            <person name="Magnuson J."/>
            <person name="Mondo S."/>
            <person name="Nolan M."/>
            <person name="Ohm R."/>
            <person name="Pangilinan J."/>
            <person name="Park H.-J."/>
            <person name="Ramirez L."/>
            <person name="Alfaro M."/>
            <person name="Sun H."/>
            <person name="Tritt A."/>
            <person name="Yoshinaga Y."/>
            <person name="Zwiers L.-H."/>
            <person name="Turgeon B."/>
            <person name="Goodwin S."/>
            <person name="Spatafora J."/>
            <person name="Crous P."/>
            <person name="Grigoriev I."/>
        </authorList>
    </citation>
    <scope>NUCLEOTIDE SEQUENCE</scope>
    <source>
        <strain evidence="2">CBS 379.55</strain>
    </source>
</reference>
<keyword evidence="1" id="KW-0472">Membrane</keyword>
<evidence type="ECO:0000313" key="3">
    <source>
        <dbReference type="Proteomes" id="UP000800097"/>
    </source>
</evidence>
<keyword evidence="1" id="KW-0812">Transmembrane</keyword>
<dbReference type="GO" id="GO:0005789">
    <property type="term" value="C:endoplasmic reticulum membrane"/>
    <property type="evidence" value="ECO:0007669"/>
    <property type="project" value="TreeGrafter"/>
</dbReference>
<dbReference type="PANTHER" id="PTHR28022:SF1">
    <property type="entry name" value="GPI MANNOSYLTRANSFERASE 2 SUBUNIT PGA1"/>
    <property type="match status" value="1"/>
</dbReference>
<organism evidence="2 3">
    <name type="scientific">Westerdykella ornata</name>
    <dbReference type="NCBI Taxonomy" id="318751"/>
    <lineage>
        <taxon>Eukaryota</taxon>
        <taxon>Fungi</taxon>
        <taxon>Dikarya</taxon>
        <taxon>Ascomycota</taxon>
        <taxon>Pezizomycotina</taxon>
        <taxon>Dothideomycetes</taxon>
        <taxon>Pleosporomycetidae</taxon>
        <taxon>Pleosporales</taxon>
        <taxon>Sporormiaceae</taxon>
        <taxon>Westerdykella</taxon>
    </lineage>
</organism>
<dbReference type="GO" id="GO:0006506">
    <property type="term" value="P:GPI anchor biosynthetic process"/>
    <property type="evidence" value="ECO:0007669"/>
    <property type="project" value="TreeGrafter"/>
</dbReference>
<keyword evidence="3" id="KW-1185">Reference proteome</keyword>
<sequence>MVTANVEKTIFVTPQPIQHSNDLVNFENTHIEALSAAPNSAASVLHTQLPVQFPSSTAPHGRESWYLLKDLEAGRRYEVRICWPATSPTDFWLDTFSATEVRDSSKLLESLLEYSKRREAGGSERELPLPKHIPPTTLFLRIQAAASFYSTNRSLMETPPPVAADIILDPYLFNILPQSLAPTAAYISVVAVGAWYLSAFIYRSLLRIAADPAFKAHED</sequence>
<protein>
    <submittedName>
        <fullName evidence="2">Uncharacterized protein</fullName>
    </submittedName>
</protein>
<dbReference type="GO" id="GO:0000030">
    <property type="term" value="F:mannosyltransferase activity"/>
    <property type="evidence" value="ECO:0007669"/>
    <property type="project" value="TreeGrafter"/>
</dbReference>
<gene>
    <name evidence="2" type="ORF">EI97DRAFT_444301</name>
</gene>
<dbReference type="InterPro" id="IPR019433">
    <property type="entry name" value="GPI_ManTrfase_II_coact_Pga1"/>
</dbReference>
<dbReference type="AlphaFoldDB" id="A0A6A6JE66"/>
<dbReference type="GO" id="GO:0031501">
    <property type="term" value="C:mannosyltransferase complex"/>
    <property type="evidence" value="ECO:0007669"/>
    <property type="project" value="TreeGrafter"/>
</dbReference>